<organism evidence="7 8">
    <name type="scientific">Cuscuta campestris</name>
    <dbReference type="NCBI Taxonomy" id="132261"/>
    <lineage>
        <taxon>Eukaryota</taxon>
        <taxon>Viridiplantae</taxon>
        <taxon>Streptophyta</taxon>
        <taxon>Embryophyta</taxon>
        <taxon>Tracheophyta</taxon>
        <taxon>Spermatophyta</taxon>
        <taxon>Magnoliopsida</taxon>
        <taxon>eudicotyledons</taxon>
        <taxon>Gunneridae</taxon>
        <taxon>Pentapetalae</taxon>
        <taxon>asterids</taxon>
        <taxon>lamiids</taxon>
        <taxon>Solanales</taxon>
        <taxon>Convolvulaceae</taxon>
        <taxon>Cuscuteae</taxon>
        <taxon>Cuscuta</taxon>
        <taxon>Cuscuta subgen. Grammica</taxon>
        <taxon>Cuscuta sect. Cleistogrammica</taxon>
    </lineage>
</organism>
<evidence type="ECO:0000256" key="6">
    <source>
        <dbReference type="RuleBase" id="RU364057"/>
    </source>
</evidence>
<accession>A0A484LCR8</accession>
<dbReference type="InterPro" id="IPR019165">
    <property type="entry name" value="Peptidase_M76_ATP23"/>
</dbReference>
<dbReference type="GO" id="GO:0034982">
    <property type="term" value="P:mitochondrial protein processing"/>
    <property type="evidence" value="ECO:0007669"/>
    <property type="project" value="TreeGrafter"/>
</dbReference>
<protein>
    <recommendedName>
        <fullName evidence="6">Mitochondrial inner membrane protease ATP23</fullName>
        <ecNumber evidence="6">3.4.24.-</ecNumber>
    </recommendedName>
</protein>
<evidence type="ECO:0000313" key="8">
    <source>
        <dbReference type="Proteomes" id="UP000595140"/>
    </source>
</evidence>
<dbReference type="AlphaFoldDB" id="A0A484LCR8"/>
<dbReference type="EMBL" id="OOIL02001273">
    <property type="protein sequence ID" value="VFQ73889.1"/>
    <property type="molecule type" value="Genomic_DNA"/>
</dbReference>
<evidence type="ECO:0000256" key="1">
    <source>
        <dbReference type="ARBA" id="ARBA00009915"/>
    </source>
</evidence>
<evidence type="ECO:0000256" key="5">
    <source>
        <dbReference type="ARBA" id="ARBA00023049"/>
    </source>
</evidence>
<dbReference type="GO" id="GO:0004222">
    <property type="term" value="F:metalloendopeptidase activity"/>
    <property type="evidence" value="ECO:0007669"/>
    <property type="project" value="InterPro"/>
</dbReference>
<dbReference type="PANTHER" id="PTHR21711:SF0">
    <property type="entry name" value="MITOCHONDRIAL INNER MEMBRANE PROTEASE ATP23 HOMOLOG"/>
    <property type="match status" value="1"/>
</dbReference>
<dbReference type="GO" id="GO:0033615">
    <property type="term" value="P:mitochondrial proton-transporting ATP synthase complex assembly"/>
    <property type="evidence" value="ECO:0007669"/>
    <property type="project" value="TreeGrafter"/>
</dbReference>
<dbReference type="OrthoDB" id="285308at2759"/>
<evidence type="ECO:0000256" key="3">
    <source>
        <dbReference type="ARBA" id="ARBA00022723"/>
    </source>
</evidence>
<keyword evidence="4 6" id="KW-0378">Hydrolase</keyword>
<evidence type="ECO:0000313" key="7">
    <source>
        <dbReference type="EMBL" id="VFQ73889.1"/>
    </source>
</evidence>
<dbReference type="GO" id="GO:0046872">
    <property type="term" value="F:metal ion binding"/>
    <property type="evidence" value="ECO:0007669"/>
    <property type="project" value="UniProtKB-KW"/>
</dbReference>
<dbReference type="EC" id="3.4.24.-" evidence="6"/>
<proteinExistence type="inferred from homology"/>
<evidence type="ECO:0000256" key="2">
    <source>
        <dbReference type="ARBA" id="ARBA00022670"/>
    </source>
</evidence>
<name>A0A484LCR8_9ASTE</name>
<evidence type="ECO:0000256" key="4">
    <source>
        <dbReference type="ARBA" id="ARBA00022801"/>
    </source>
</evidence>
<gene>
    <name evidence="7" type="ORF">CCAM_LOCUS15665</name>
</gene>
<comment type="similarity">
    <text evidence="1 6">Belongs to the peptidase M76 family.</text>
</comment>
<keyword evidence="2 6" id="KW-0645">Protease</keyword>
<keyword evidence="5 6" id="KW-0482">Metalloprotease</keyword>
<dbReference type="Proteomes" id="UP000595140">
    <property type="component" value="Unassembled WGS sequence"/>
</dbReference>
<reference evidence="7 8" key="1">
    <citation type="submission" date="2018-04" db="EMBL/GenBank/DDBJ databases">
        <authorList>
            <person name="Vogel A."/>
        </authorList>
    </citation>
    <scope>NUCLEOTIDE SEQUENCE [LARGE SCALE GENOMIC DNA]</scope>
</reference>
<keyword evidence="8" id="KW-1185">Reference proteome</keyword>
<dbReference type="Pfam" id="PF09768">
    <property type="entry name" value="Peptidase_M76"/>
    <property type="match status" value="1"/>
</dbReference>
<keyword evidence="3 6" id="KW-0479">Metal-binding</keyword>
<sequence length="191" mass="21713">MGGKTPAGTATWTGVKGGHTVAEGMVMIQKGLEDPKVKYMREQMEKLGCRVTDNFFQAIRCDKPVSGFFDPRGGIKVCANNLRFQDEVTQVLIHELIHAYDQCRVKNLDWKSDEHTACAEIRANRLSGDCHIVREWLRGRFKIRGHEQKCIKRRVMTSMGIISPNQHGRLAAIEKVWDTCYNDTDPFDKSS</sequence>
<dbReference type="GO" id="GO:0005739">
    <property type="term" value="C:mitochondrion"/>
    <property type="evidence" value="ECO:0007669"/>
    <property type="project" value="GOC"/>
</dbReference>
<dbReference type="PANTHER" id="PTHR21711">
    <property type="entry name" value="MITOCHONDRIAL INNER MEMBRANE PROTEASE"/>
    <property type="match status" value="1"/>
</dbReference>